<name>A0A0G1F947_9BACT</name>
<sequence length="77" mass="8267">MFQVRVTLQLPAPEGIVQETGSEIIVPDIKVTETVQLPVIAPVVYVLPTSVPAGQVPPIEDMYLPASGVIVKDFVEP</sequence>
<proteinExistence type="predicted"/>
<organism evidence="1 2">
    <name type="scientific">Candidatus Nomurabacteria bacterium GW2011_GWB1_43_7</name>
    <dbReference type="NCBI Taxonomy" id="1618747"/>
    <lineage>
        <taxon>Bacteria</taxon>
        <taxon>Candidatus Nomuraibacteriota</taxon>
    </lineage>
</organism>
<dbReference type="EMBL" id="LCGS01000020">
    <property type="protein sequence ID" value="KKT18851.1"/>
    <property type="molecule type" value="Genomic_DNA"/>
</dbReference>
<comment type="caution">
    <text evidence="1">The sequence shown here is derived from an EMBL/GenBank/DDBJ whole genome shotgun (WGS) entry which is preliminary data.</text>
</comment>
<protein>
    <submittedName>
        <fullName evidence="1">Uncharacterized protein</fullName>
    </submittedName>
</protein>
<evidence type="ECO:0000313" key="2">
    <source>
        <dbReference type="Proteomes" id="UP000034751"/>
    </source>
</evidence>
<evidence type="ECO:0000313" key="1">
    <source>
        <dbReference type="EMBL" id="KKT18851.1"/>
    </source>
</evidence>
<dbReference type="Proteomes" id="UP000034751">
    <property type="component" value="Unassembled WGS sequence"/>
</dbReference>
<accession>A0A0G1F947</accession>
<dbReference type="AlphaFoldDB" id="A0A0G1F947"/>
<dbReference type="STRING" id="1618747.UW02_C0020G0002"/>
<reference evidence="1 2" key="1">
    <citation type="journal article" date="2015" name="Nature">
        <title>rRNA introns, odd ribosomes, and small enigmatic genomes across a large radiation of phyla.</title>
        <authorList>
            <person name="Brown C.T."/>
            <person name="Hug L.A."/>
            <person name="Thomas B.C."/>
            <person name="Sharon I."/>
            <person name="Castelle C.J."/>
            <person name="Singh A."/>
            <person name="Wilkins M.J."/>
            <person name="Williams K.H."/>
            <person name="Banfield J.F."/>
        </authorList>
    </citation>
    <scope>NUCLEOTIDE SEQUENCE [LARGE SCALE GENOMIC DNA]</scope>
</reference>
<gene>
    <name evidence="1" type="ORF">UW02_C0020G0002</name>
</gene>